<feature type="compositionally biased region" description="Low complexity" evidence="7">
    <location>
        <begin position="834"/>
        <end position="848"/>
    </location>
</feature>
<feature type="region of interest" description="Disordered" evidence="7">
    <location>
        <begin position="816"/>
        <end position="932"/>
    </location>
</feature>
<dbReference type="InterPro" id="IPR032630">
    <property type="entry name" value="P_typ_ATPase_c"/>
</dbReference>
<dbReference type="NCBIfam" id="TIGR01494">
    <property type="entry name" value="ATPase_P-type"/>
    <property type="match status" value="1"/>
</dbReference>
<dbReference type="WBParaSite" id="maker-unitig_18046-snap-gene-0.2-mRNA-1">
    <property type="protein sequence ID" value="maker-unitig_18046-snap-gene-0.2-mRNA-1"/>
    <property type="gene ID" value="maker-unitig_18046-snap-gene-0.2"/>
</dbReference>
<dbReference type="GO" id="GO:0005524">
    <property type="term" value="F:ATP binding"/>
    <property type="evidence" value="ECO:0007669"/>
    <property type="project" value="InterPro"/>
</dbReference>
<organism evidence="10 11">
    <name type="scientific">Macrostomum lignano</name>
    <dbReference type="NCBI Taxonomy" id="282301"/>
    <lineage>
        <taxon>Eukaryota</taxon>
        <taxon>Metazoa</taxon>
        <taxon>Spiralia</taxon>
        <taxon>Lophotrochozoa</taxon>
        <taxon>Platyhelminthes</taxon>
        <taxon>Rhabditophora</taxon>
        <taxon>Macrostomorpha</taxon>
        <taxon>Macrostomida</taxon>
        <taxon>Macrostomidae</taxon>
        <taxon>Macrostomum</taxon>
    </lineage>
</organism>
<evidence type="ECO:0000313" key="10">
    <source>
        <dbReference type="Proteomes" id="UP000095280"/>
    </source>
</evidence>
<evidence type="ECO:0000256" key="4">
    <source>
        <dbReference type="ARBA" id="ARBA00022842"/>
    </source>
</evidence>
<feature type="transmembrane region" description="Helical" evidence="8">
    <location>
        <begin position="522"/>
        <end position="539"/>
    </location>
</feature>
<evidence type="ECO:0000259" key="9">
    <source>
        <dbReference type="Pfam" id="PF16212"/>
    </source>
</evidence>
<dbReference type="InterPro" id="IPR023299">
    <property type="entry name" value="ATPase_P-typ_cyto_dom_N"/>
</dbReference>
<keyword evidence="2 8" id="KW-0812">Transmembrane</keyword>
<dbReference type="GO" id="GO:0005886">
    <property type="term" value="C:plasma membrane"/>
    <property type="evidence" value="ECO:0007669"/>
    <property type="project" value="TreeGrafter"/>
</dbReference>
<keyword evidence="10" id="KW-1185">Reference proteome</keyword>
<evidence type="ECO:0000256" key="1">
    <source>
        <dbReference type="ARBA" id="ARBA00004141"/>
    </source>
</evidence>
<keyword evidence="5 8" id="KW-1133">Transmembrane helix</keyword>
<name>A0A1I8F4J5_9PLAT</name>
<evidence type="ECO:0000256" key="7">
    <source>
        <dbReference type="SAM" id="MobiDB-lite"/>
    </source>
</evidence>
<keyword evidence="4" id="KW-0460">Magnesium</keyword>
<dbReference type="GO" id="GO:0016887">
    <property type="term" value="F:ATP hydrolysis activity"/>
    <property type="evidence" value="ECO:0007669"/>
    <property type="project" value="InterPro"/>
</dbReference>
<evidence type="ECO:0000256" key="3">
    <source>
        <dbReference type="ARBA" id="ARBA00022723"/>
    </source>
</evidence>
<dbReference type="GO" id="GO:0045332">
    <property type="term" value="P:phospholipid translocation"/>
    <property type="evidence" value="ECO:0007669"/>
    <property type="project" value="TreeGrafter"/>
</dbReference>
<dbReference type="Pfam" id="PF16212">
    <property type="entry name" value="PhoLip_ATPase_C"/>
    <property type="match status" value="1"/>
</dbReference>
<feature type="compositionally biased region" description="Low complexity" evidence="7">
    <location>
        <begin position="75"/>
        <end position="89"/>
    </location>
</feature>
<feature type="transmembrane region" description="Helical" evidence="8">
    <location>
        <begin position="601"/>
        <end position="623"/>
    </location>
</feature>
<sequence length="1579" mass="166929">GAAVCGRDLPVSTAAAANNADTASPKPPRLADALAAPDGPSLRRVTSLRQTSPARLLPSDGRLQNSVVVSIDQPASESAADSTATSATSRRQTMETPGLAAEKRRAAASSELSALGCGGGVCSADAVVDAVADPRQHRRWCWRPDQLSAGTAGAVSVHADAELTKAYVAESPDEAALVRAACRQRLQAGAAGRRLLPGLAASPTVTSACRCSACRLRCAGPARGRPTAADTDSDADRVLLLTRLHMEQYSVAGLRTLCLAVRYLDEAEYADWLAEYTLAQRRIQGREAAMARAFDRLEAGLELLGATGVEDRLQEGAADTVAALARGRHQASGCSPETSRKLRAGRPCLPPAHRRPTAVDAGRGFSRRGWRPGSPLASRTGRRPIRSGSVGLGQLYADGVALVLDGRALRHCLDELVSCDFLLLAEQCSSVLCCRTTPSQKAAVVGLVKESLGMQTLAIGDGANDVSMIQTADIGVGISGQEGMQAVMAADFSLARFRFLKKLLLVHGHWCYDRLARMSLYLFYKNCVYIMMLFWYQLFNGFSGQVNIGQVYQICFNLTMTSLGPLVIGILDRHLSAEILMANPVLYTDAQNCRSYLPWHFWLNILDAVWQSLVVFFVAYLGAMDTDCGIWSFGDTVVSAGVITPLWRTTRWRCALDRPALVCAAGPLIAWFAFAIVLNLVCTNCLHPDNPYYSSAKIGNYSPALSSGFAPSVIGRVHSFYQAPPGFYRRRLRLAVETAAQQRVTLSNWPPLATSTERRWRWHHSVAAKPLASSLLAAKSAYRPAATPHRLPLQTRPRTFPARRLRLPLSQRCRLASAATQRRGVGGGRRVRTRSASSAAATAAAGRRASWRHRSAGAGGNGADWPIALDGAATAPPQRRSKSVCSRPAAAASATATPATAAAPQPLQPLSPRTTARLPSAAPNAPPSCPQRLPPNASILPLSGCPNASILSLSGCPNASILSLSGWPPTPPSSQRCPTPPSCPQRLPPNAPILSLSGCPNASILSLSGCRHRPILSLSGCPTAPILSLSGCPNASILTPEMLSMSTKNATNTDKINFCGSLLLALHLFATSPPPTASTLFLSSCPQRLHLDPQQLLHRLHLVPQRLPPTPPSCPSAAAPTPPSCPSAAAPNTSILSSAAAPNASILSLSGCPQRLHLVPQRLPPTPPSCPSAAAPNASILSLSGCPNALLSLSNASILSLSGCPQRLHLSQEESSNHYLTIAKALEKIRISSATMRVLQLCLFLCVLCSAVLARPPPMERPYSAGTQGAGRRQDHRLLSIRGDFAQPERFLCCATAGAGRQVAVDRSEVERAVAFSGASFAAPAAQVAQRPVEAGLTETRSGRLVRRVLEGAGQPAAAGQGRLEFLSEPQGGVATGAGSRGCCVPLALHLELPHRSRACIKNQPLPLQTSSPIGTRRYEVVALLGVGFILRLLRLLLGQTQRGQQRRRASSVDSVDAVAIGRGLLAKQPPAGASAAAAAGLGRGRLFVDLLRPAAQVRLPQQLPGAGPPLRLLLQHPLQHGLQRPGISVRQGGAGIFADAEQDPHQAVPGVRVLLGAHLVQDAADTPDVALGVVAWLQ</sequence>
<feature type="transmembrane region" description="Helical" evidence="8">
    <location>
        <begin position="629"/>
        <end position="647"/>
    </location>
</feature>
<dbReference type="GO" id="GO:0046872">
    <property type="term" value="F:metal ion binding"/>
    <property type="evidence" value="ECO:0007669"/>
    <property type="project" value="UniProtKB-KW"/>
</dbReference>
<dbReference type="InterPro" id="IPR001757">
    <property type="entry name" value="P_typ_ATPase"/>
</dbReference>
<dbReference type="PANTHER" id="PTHR24092">
    <property type="entry name" value="PROBABLE PHOSPHOLIPID-TRANSPORTING ATPASE"/>
    <property type="match status" value="1"/>
</dbReference>
<evidence type="ECO:0000256" key="8">
    <source>
        <dbReference type="SAM" id="Phobius"/>
    </source>
</evidence>
<dbReference type="SUPFAM" id="SSF81665">
    <property type="entry name" value="Calcium ATPase, transmembrane domain M"/>
    <property type="match status" value="1"/>
</dbReference>
<dbReference type="InterPro" id="IPR023298">
    <property type="entry name" value="ATPase_P-typ_TM_dom_sf"/>
</dbReference>
<evidence type="ECO:0000256" key="5">
    <source>
        <dbReference type="ARBA" id="ARBA00022989"/>
    </source>
</evidence>
<reference evidence="11" key="1">
    <citation type="submission" date="2016-11" db="UniProtKB">
        <authorList>
            <consortium name="WormBaseParasite"/>
        </authorList>
    </citation>
    <scope>IDENTIFICATION</scope>
</reference>
<feature type="region of interest" description="Disordered" evidence="7">
    <location>
        <begin position="16"/>
        <end position="101"/>
    </location>
</feature>
<evidence type="ECO:0000256" key="6">
    <source>
        <dbReference type="ARBA" id="ARBA00023136"/>
    </source>
</evidence>
<keyword evidence="6 8" id="KW-0472">Membrane</keyword>
<dbReference type="Gene3D" id="3.40.50.1000">
    <property type="entry name" value="HAD superfamily/HAD-like"/>
    <property type="match status" value="1"/>
</dbReference>
<dbReference type="GO" id="GO:0140326">
    <property type="term" value="F:ATPase-coupled intramembrane lipid transporter activity"/>
    <property type="evidence" value="ECO:0007669"/>
    <property type="project" value="TreeGrafter"/>
</dbReference>
<dbReference type="SUPFAM" id="SSF56784">
    <property type="entry name" value="HAD-like"/>
    <property type="match status" value="1"/>
</dbReference>
<accession>A0A1I8F4J5</accession>
<feature type="transmembrane region" description="Helical" evidence="8">
    <location>
        <begin position="551"/>
        <end position="571"/>
    </location>
</feature>
<comment type="subcellular location">
    <subcellularLocation>
        <location evidence="1">Membrane</location>
        <topology evidence="1">Multi-pass membrane protein</topology>
    </subcellularLocation>
</comment>
<proteinExistence type="predicted"/>
<feature type="transmembrane region" description="Helical" evidence="8">
    <location>
        <begin position="659"/>
        <end position="681"/>
    </location>
</feature>
<dbReference type="Proteomes" id="UP000095280">
    <property type="component" value="Unplaced"/>
</dbReference>
<feature type="region of interest" description="Disordered" evidence="7">
    <location>
        <begin position="329"/>
        <end position="383"/>
    </location>
</feature>
<dbReference type="InterPro" id="IPR023214">
    <property type="entry name" value="HAD_sf"/>
</dbReference>
<protein>
    <submittedName>
        <fullName evidence="11">PhoLip_ATPase_C domain-containing protein</fullName>
    </submittedName>
</protein>
<evidence type="ECO:0000313" key="11">
    <source>
        <dbReference type="WBParaSite" id="maker-unitig_18046-snap-gene-0.2-mRNA-1"/>
    </source>
</evidence>
<dbReference type="PANTHER" id="PTHR24092:SF218">
    <property type="entry name" value="PHOSPHOLIPID-TRANSPORTING ATPASE"/>
    <property type="match status" value="1"/>
</dbReference>
<feature type="domain" description="P-type ATPase C-terminal" evidence="9">
    <location>
        <begin position="487"/>
        <end position="693"/>
    </location>
</feature>
<feature type="compositionally biased region" description="Low complexity" evidence="7">
    <location>
        <begin position="888"/>
        <end position="912"/>
    </location>
</feature>
<dbReference type="InterPro" id="IPR036412">
    <property type="entry name" value="HAD-like_sf"/>
</dbReference>
<dbReference type="Gene3D" id="3.40.1110.10">
    <property type="entry name" value="Calcium-transporting ATPase, cytoplasmic domain N"/>
    <property type="match status" value="1"/>
</dbReference>
<keyword evidence="3" id="KW-0479">Metal-binding</keyword>
<evidence type="ECO:0000256" key="2">
    <source>
        <dbReference type="ARBA" id="ARBA00022692"/>
    </source>
</evidence>